<organism evidence="1">
    <name type="scientific">Rhizophora mucronata</name>
    <name type="common">Asiatic mangrove</name>
    <dbReference type="NCBI Taxonomy" id="61149"/>
    <lineage>
        <taxon>Eukaryota</taxon>
        <taxon>Viridiplantae</taxon>
        <taxon>Streptophyta</taxon>
        <taxon>Embryophyta</taxon>
        <taxon>Tracheophyta</taxon>
        <taxon>Spermatophyta</taxon>
        <taxon>Magnoliopsida</taxon>
        <taxon>eudicotyledons</taxon>
        <taxon>Gunneridae</taxon>
        <taxon>Pentapetalae</taxon>
        <taxon>rosids</taxon>
        <taxon>fabids</taxon>
        <taxon>Malpighiales</taxon>
        <taxon>Rhizophoraceae</taxon>
        <taxon>Rhizophora</taxon>
    </lineage>
</organism>
<dbReference type="EMBL" id="GGEC01080732">
    <property type="protein sequence ID" value="MBX61216.1"/>
    <property type="molecule type" value="Transcribed_RNA"/>
</dbReference>
<protein>
    <submittedName>
        <fullName evidence="1">Uncharacterized protein</fullName>
    </submittedName>
</protein>
<reference evidence="1" key="1">
    <citation type="submission" date="2018-02" db="EMBL/GenBank/DDBJ databases">
        <title>Rhizophora mucronata_Transcriptome.</title>
        <authorList>
            <person name="Meera S.P."/>
            <person name="Sreeshan A."/>
            <person name="Augustine A."/>
        </authorList>
    </citation>
    <scope>NUCLEOTIDE SEQUENCE</scope>
    <source>
        <tissue evidence="1">Leaf</tissue>
    </source>
</reference>
<sequence>MATSNTKTKFCDPTNMLKVELQHSN</sequence>
<evidence type="ECO:0000313" key="1">
    <source>
        <dbReference type="EMBL" id="MBX61216.1"/>
    </source>
</evidence>
<proteinExistence type="predicted"/>
<accession>A0A2P2Q2I0</accession>
<name>A0A2P2Q2I0_RHIMU</name>
<dbReference type="AlphaFoldDB" id="A0A2P2Q2I0"/>